<dbReference type="OrthoDB" id="8443793at2"/>
<accession>A0A1N7LZ50</accession>
<gene>
    <name evidence="1" type="ORF">SAMN05421774_102284</name>
</gene>
<evidence type="ECO:0000313" key="2">
    <source>
        <dbReference type="Proteomes" id="UP000186141"/>
    </source>
</evidence>
<dbReference type="EMBL" id="FTOT01000002">
    <property type="protein sequence ID" value="SIS79120.1"/>
    <property type="molecule type" value="Genomic_DNA"/>
</dbReference>
<sequence>MTDRSTNRIRTAELTGNRRRAFELAPDAPDRAALADDLGLLTLTQLRFSGELRPHGRSDVALDGRLEAAGDQACVVTLAPVPFALDVRVGRVYVADMPDPDGDEVEMPADDSREPLPEAVDLEAVMVEALALALPDYPRAPGAELGQAVFTEPGTEPLTDEALRPFAGLAALKGKLEG</sequence>
<dbReference type="STRING" id="1086013.SAMN05421774_102284"/>
<protein>
    <submittedName>
        <fullName evidence="1">Uncharacterized metal-binding protein YceD, DUF177 family</fullName>
    </submittedName>
</protein>
<dbReference type="AlphaFoldDB" id="A0A1N7LZ50"/>
<dbReference type="InterPro" id="IPR003772">
    <property type="entry name" value="YceD"/>
</dbReference>
<reference evidence="1 2" key="1">
    <citation type="submission" date="2017-01" db="EMBL/GenBank/DDBJ databases">
        <authorList>
            <person name="Mah S.A."/>
            <person name="Swanson W.J."/>
            <person name="Moy G.W."/>
            <person name="Vacquier V.D."/>
        </authorList>
    </citation>
    <scope>NUCLEOTIDE SEQUENCE [LARGE SCALE GENOMIC DNA]</scope>
    <source>
        <strain evidence="1 2">DSM 26375</strain>
    </source>
</reference>
<organism evidence="1 2">
    <name type="scientific">Gemmobacter megaterium</name>
    <dbReference type="NCBI Taxonomy" id="1086013"/>
    <lineage>
        <taxon>Bacteria</taxon>
        <taxon>Pseudomonadati</taxon>
        <taxon>Pseudomonadota</taxon>
        <taxon>Alphaproteobacteria</taxon>
        <taxon>Rhodobacterales</taxon>
        <taxon>Paracoccaceae</taxon>
        <taxon>Gemmobacter</taxon>
    </lineage>
</organism>
<dbReference type="Proteomes" id="UP000186141">
    <property type="component" value="Unassembled WGS sequence"/>
</dbReference>
<dbReference type="Pfam" id="PF02620">
    <property type="entry name" value="YceD"/>
    <property type="match status" value="1"/>
</dbReference>
<name>A0A1N7LZ50_9RHOB</name>
<dbReference type="RefSeq" id="WP_144038885.1">
    <property type="nucleotide sequence ID" value="NZ_BMEH01000002.1"/>
</dbReference>
<keyword evidence="2" id="KW-1185">Reference proteome</keyword>
<proteinExistence type="predicted"/>
<evidence type="ECO:0000313" key="1">
    <source>
        <dbReference type="EMBL" id="SIS79120.1"/>
    </source>
</evidence>